<dbReference type="AlphaFoldDB" id="A0A0V0Z5N0"/>
<accession>A0A0V0Z5N0</accession>
<keyword evidence="1" id="KW-1133">Transmembrane helix</keyword>
<evidence type="ECO:0000313" key="2">
    <source>
        <dbReference type="EMBL" id="KRY07709.1"/>
    </source>
</evidence>
<evidence type="ECO:0000313" key="3">
    <source>
        <dbReference type="Proteomes" id="UP000054783"/>
    </source>
</evidence>
<feature type="transmembrane region" description="Helical" evidence="1">
    <location>
        <begin position="59"/>
        <end position="75"/>
    </location>
</feature>
<sequence>MSLMYTRGLRPCLTQGVHVKTDLCGLELLDLPLRAVKNFDCVESQNCRSDTLRSEEPDWVTALLVYFMVFGIFSSSRAEQPLLQRQLAKEQKTNLYLLMQLFGSCLALFGLSACGTMFPKVLVDTVDTRGS</sequence>
<organism evidence="2 3">
    <name type="scientific">Trichinella patagoniensis</name>
    <dbReference type="NCBI Taxonomy" id="990121"/>
    <lineage>
        <taxon>Eukaryota</taxon>
        <taxon>Metazoa</taxon>
        <taxon>Ecdysozoa</taxon>
        <taxon>Nematoda</taxon>
        <taxon>Enoplea</taxon>
        <taxon>Dorylaimia</taxon>
        <taxon>Trichinellida</taxon>
        <taxon>Trichinellidae</taxon>
        <taxon>Trichinella</taxon>
    </lineage>
</organism>
<evidence type="ECO:0000256" key="1">
    <source>
        <dbReference type="SAM" id="Phobius"/>
    </source>
</evidence>
<dbReference type="EMBL" id="JYDQ01000413">
    <property type="protein sequence ID" value="KRY07709.1"/>
    <property type="molecule type" value="Genomic_DNA"/>
</dbReference>
<reference evidence="2 3" key="1">
    <citation type="submission" date="2015-01" db="EMBL/GenBank/DDBJ databases">
        <title>Evolution of Trichinella species and genotypes.</title>
        <authorList>
            <person name="Korhonen P.K."/>
            <person name="Edoardo P."/>
            <person name="Giuseppe L.R."/>
            <person name="Gasser R.B."/>
        </authorList>
    </citation>
    <scope>NUCLEOTIDE SEQUENCE [LARGE SCALE GENOMIC DNA]</scope>
    <source>
        <strain evidence="2">ISS2496</strain>
    </source>
</reference>
<name>A0A0V0Z5N0_9BILA</name>
<keyword evidence="3" id="KW-1185">Reference proteome</keyword>
<comment type="caution">
    <text evidence="2">The sequence shown here is derived from an EMBL/GenBank/DDBJ whole genome shotgun (WGS) entry which is preliminary data.</text>
</comment>
<keyword evidence="1" id="KW-0472">Membrane</keyword>
<feature type="transmembrane region" description="Helical" evidence="1">
    <location>
        <begin position="95"/>
        <end position="118"/>
    </location>
</feature>
<keyword evidence="1" id="KW-0812">Transmembrane</keyword>
<protein>
    <submittedName>
        <fullName evidence="2">Uncharacterized protein</fullName>
    </submittedName>
</protein>
<gene>
    <name evidence="2" type="ORF">T12_12018</name>
</gene>
<proteinExistence type="predicted"/>
<dbReference type="Proteomes" id="UP000054783">
    <property type="component" value="Unassembled WGS sequence"/>
</dbReference>